<gene>
    <name evidence="1" type="ORF">FA584_04160</name>
</gene>
<protein>
    <submittedName>
        <fullName evidence="1">Glycosyltransferase family 4 protein</fullName>
    </submittedName>
</protein>
<dbReference type="EMBL" id="CP039734">
    <property type="protein sequence ID" value="QIR77288.1"/>
    <property type="molecule type" value="Genomic_DNA"/>
</dbReference>
<dbReference type="GO" id="GO:0009103">
    <property type="term" value="P:lipopolysaccharide biosynthetic process"/>
    <property type="evidence" value="ECO:0007669"/>
    <property type="project" value="TreeGrafter"/>
</dbReference>
<accession>A0A6G9VWI0</accession>
<evidence type="ECO:0000313" key="2">
    <source>
        <dbReference type="Proteomes" id="UP000502831"/>
    </source>
</evidence>
<proteinExistence type="predicted"/>
<reference evidence="1 2" key="1">
    <citation type="journal article" date="2017" name="Environ. Sci. Technol.">
        <title>Organohalide Respiration with Chlorinated Ethenes under Low pH Conditions.</title>
        <authorList>
            <person name="Yang Y."/>
            <person name="Capiro N.L."/>
            <person name="Marcet T.F."/>
            <person name="Yan J."/>
            <person name="Pennell K.D."/>
            <person name="Loffler F.E."/>
        </authorList>
    </citation>
    <scope>NUCLEOTIDE SEQUENCE [LARGE SCALE GENOMIC DNA]</scope>
    <source>
        <strain evidence="1 2">ACSDCE</strain>
    </source>
</reference>
<dbReference type="GO" id="GO:0016757">
    <property type="term" value="F:glycosyltransferase activity"/>
    <property type="evidence" value="ECO:0007669"/>
    <property type="project" value="InterPro"/>
</dbReference>
<dbReference type="FunFam" id="3.40.50.2000:FF:000119">
    <property type="entry name" value="Glycosyl transferase group 1"/>
    <property type="match status" value="1"/>
</dbReference>
<evidence type="ECO:0000313" key="1">
    <source>
        <dbReference type="EMBL" id="QIR77288.1"/>
    </source>
</evidence>
<sequence>MGNLSGIGRYTYEIANILSQNSQYRWNFFYGYISQKLIARKNAKTEKYIRHLITKNVFIKKVIRKLLCSFSGIFSIHYDLYWQPNFIPIKSIKARKIIATIHDFSWELYPEFHPKERITYFQENFYVQIALCDHIITGSYFTKKEILDRTSMKPENITVIYHGINHTLFKPLLKNKSIKQKYILAVGSIEPRKNLKNLLLAYSQCEKIFKDEYHLYLVGDSGWKNDEIMKLVENMNQWVHPTGYISDAQLADMYKNASVFVYPSFYEGFGIPPLEAMACGTAVIASNASTLPEVCGDAAYYVDPLDINAIIDGIKKVLNDDVLRQNLIAKGLKHAQKFSWEKSAQEHMAVLEKVLKQ</sequence>
<dbReference type="Pfam" id="PF00534">
    <property type="entry name" value="Glycos_transf_1"/>
    <property type="match status" value="1"/>
</dbReference>
<dbReference type="SUPFAM" id="SSF53756">
    <property type="entry name" value="UDP-Glycosyltransferase/glycogen phosphorylase"/>
    <property type="match status" value="1"/>
</dbReference>
<dbReference type="AlphaFoldDB" id="A0A6G9VWI0"/>
<dbReference type="PANTHER" id="PTHR46401:SF2">
    <property type="entry name" value="GLYCOSYLTRANSFERASE WBBK-RELATED"/>
    <property type="match status" value="1"/>
</dbReference>
<dbReference type="InterPro" id="IPR001296">
    <property type="entry name" value="Glyco_trans_1"/>
</dbReference>
<dbReference type="CDD" id="cd03809">
    <property type="entry name" value="GT4_MtfB-like"/>
    <property type="match status" value="1"/>
</dbReference>
<dbReference type="Pfam" id="PF13439">
    <property type="entry name" value="Glyco_transf_4"/>
    <property type="match status" value="1"/>
</dbReference>
<dbReference type="InterPro" id="IPR028098">
    <property type="entry name" value="Glyco_trans_4-like_N"/>
</dbReference>
<dbReference type="PANTHER" id="PTHR46401">
    <property type="entry name" value="GLYCOSYLTRANSFERASE WBBK-RELATED"/>
    <property type="match status" value="1"/>
</dbReference>
<dbReference type="Gene3D" id="3.40.50.2000">
    <property type="entry name" value="Glycogen Phosphorylase B"/>
    <property type="match status" value="2"/>
</dbReference>
<name>A0A6G9VWI0_9BACT</name>
<dbReference type="Proteomes" id="UP000502831">
    <property type="component" value="Chromosome"/>
</dbReference>
<organism evidence="1 2">
    <name type="scientific">Sulfurospirillum diekertiae</name>
    <dbReference type="NCBI Taxonomy" id="1854492"/>
    <lineage>
        <taxon>Bacteria</taxon>
        <taxon>Pseudomonadati</taxon>
        <taxon>Campylobacterota</taxon>
        <taxon>Epsilonproteobacteria</taxon>
        <taxon>Campylobacterales</taxon>
        <taxon>Sulfurospirillaceae</taxon>
        <taxon>Sulfurospirillum</taxon>
    </lineage>
</organism>